<protein>
    <submittedName>
        <fullName evidence="1">Uncharacterized protein</fullName>
    </submittedName>
</protein>
<reference evidence="2" key="1">
    <citation type="submission" date="2018-12" db="EMBL/GenBank/DDBJ databases">
        <title>Tengunoibacter tsumagoiensis gen. nov., sp. nov., Dictyobacter kobayashii sp. nov., D. alpinus sp. nov., and D. joshuensis sp. nov. and description of Dictyobacteraceae fam. nov. within the order Ktedonobacterales isolated from Tengu-no-mugimeshi.</title>
        <authorList>
            <person name="Wang C.M."/>
            <person name="Zheng Y."/>
            <person name="Sakai Y."/>
            <person name="Toyoda A."/>
            <person name="Minakuchi Y."/>
            <person name="Abe K."/>
            <person name="Yokota A."/>
            <person name="Yabe S."/>
        </authorList>
    </citation>
    <scope>NUCLEOTIDE SEQUENCE [LARGE SCALE GENOMIC DNA]</scope>
    <source>
        <strain evidence="2">Uno3</strain>
    </source>
</reference>
<dbReference type="Proteomes" id="UP000287352">
    <property type="component" value="Unassembled WGS sequence"/>
</dbReference>
<keyword evidence="2" id="KW-1185">Reference proteome</keyword>
<accession>A0A402A558</accession>
<comment type="caution">
    <text evidence="1">The sequence shown here is derived from an EMBL/GenBank/DDBJ whole genome shotgun (WGS) entry which is preliminary data.</text>
</comment>
<organism evidence="1 2">
    <name type="scientific">Tengunoibacter tsumagoiensis</name>
    <dbReference type="NCBI Taxonomy" id="2014871"/>
    <lineage>
        <taxon>Bacteria</taxon>
        <taxon>Bacillati</taxon>
        <taxon>Chloroflexota</taxon>
        <taxon>Ktedonobacteria</taxon>
        <taxon>Ktedonobacterales</taxon>
        <taxon>Dictyobacteraceae</taxon>
        <taxon>Tengunoibacter</taxon>
    </lineage>
</organism>
<dbReference type="OrthoDB" id="2628788at2"/>
<name>A0A402A558_9CHLR</name>
<dbReference type="AlphaFoldDB" id="A0A402A558"/>
<evidence type="ECO:0000313" key="1">
    <source>
        <dbReference type="EMBL" id="GCE14141.1"/>
    </source>
</evidence>
<sequence>MGQFNVFQKNNLITGTHLAVEITSSFPNHRAFVVIGSYEKTLKGHARPSSILNRDYSDLRFWFRQYEVDEKFIGSNEDISVEQLANHVFKKDIDSLEHLENELEVYLQDFSLLKPVWRFDPKLPFN</sequence>
<dbReference type="EMBL" id="BIFR01000001">
    <property type="protein sequence ID" value="GCE14141.1"/>
    <property type="molecule type" value="Genomic_DNA"/>
</dbReference>
<evidence type="ECO:0000313" key="2">
    <source>
        <dbReference type="Proteomes" id="UP000287352"/>
    </source>
</evidence>
<gene>
    <name evidence="1" type="ORF">KTT_40000</name>
</gene>
<proteinExistence type="predicted"/>
<dbReference type="RefSeq" id="WP_126581611.1">
    <property type="nucleotide sequence ID" value="NZ_BIFR01000001.1"/>
</dbReference>